<dbReference type="Proteomes" id="UP000238762">
    <property type="component" value="Unassembled WGS sequence"/>
</dbReference>
<reference evidence="7 8" key="2">
    <citation type="submission" date="2018-03" db="EMBL/GenBank/DDBJ databases">
        <title>The ancient ancestry and fast evolution of plastids.</title>
        <authorList>
            <person name="Moore K.R."/>
            <person name="Magnabosco C."/>
            <person name="Momper L."/>
            <person name="Gold D.A."/>
            <person name="Bosak T."/>
            <person name="Fournier G.P."/>
        </authorList>
    </citation>
    <scope>NUCLEOTIDE SEQUENCE [LARGE SCALE GENOMIC DNA]</scope>
    <source>
        <strain evidence="7 8">CCAP 1448/3</strain>
    </source>
</reference>
<evidence type="ECO:0000313" key="8">
    <source>
        <dbReference type="Proteomes" id="UP000238762"/>
    </source>
</evidence>
<evidence type="ECO:0000313" key="7">
    <source>
        <dbReference type="EMBL" id="PSB04080.1"/>
    </source>
</evidence>
<keyword evidence="8" id="KW-1185">Reference proteome</keyword>
<comment type="subcellular location">
    <subcellularLocation>
        <location evidence="1">Endomembrane system</location>
        <topology evidence="1">Multi-pass membrane protein</topology>
    </subcellularLocation>
</comment>
<dbReference type="AlphaFoldDB" id="A0A2T1C737"/>
<dbReference type="GO" id="GO:0012505">
    <property type="term" value="C:endomembrane system"/>
    <property type="evidence" value="ECO:0007669"/>
    <property type="project" value="UniProtKB-SubCell"/>
</dbReference>
<evidence type="ECO:0000256" key="4">
    <source>
        <dbReference type="ARBA" id="ARBA00023136"/>
    </source>
</evidence>
<dbReference type="RefSeq" id="WP_106287639.1">
    <property type="nucleotide sequence ID" value="NZ_CAWNTC010000216.1"/>
</dbReference>
<evidence type="ECO:0000259" key="6">
    <source>
        <dbReference type="Pfam" id="PF06803"/>
    </source>
</evidence>
<keyword evidence="4 5" id="KW-0472">Membrane</keyword>
<gene>
    <name evidence="7" type="ORF">C7B64_05450</name>
</gene>
<evidence type="ECO:0000256" key="3">
    <source>
        <dbReference type="ARBA" id="ARBA00022989"/>
    </source>
</evidence>
<protein>
    <recommendedName>
        <fullName evidence="6">DUF1232 domain-containing protein</fullName>
    </recommendedName>
</protein>
<evidence type="ECO:0000256" key="1">
    <source>
        <dbReference type="ARBA" id="ARBA00004127"/>
    </source>
</evidence>
<keyword evidence="3 5" id="KW-1133">Transmembrane helix</keyword>
<reference evidence="7 8" key="1">
    <citation type="submission" date="2018-02" db="EMBL/GenBank/DDBJ databases">
        <authorList>
            <person name="Cohen D.B."/>
            <person name="Kent A.D."/>
        </authorList>
    </citation>
    <scope>NUCLEOTIDE SEQUENCE [LARGE SCALE GENOMIC DNA]</scope>
    <source>
        <strain evidence="7 8">CCAP 1448/3</strain>
    </source>
</reference>
<evidence type="ECO:0000256" key="5">
    <source>
        <dbReference type="SAM" id="Phobius"/>
    </source>
</evidence>
<proteinExistence type="predicted"/>
<dbReference type="EMBL" id="PVWJ01000018">
    <property type="protein sequence ID" value="PSB04080.1"/>
    <property type="molecule type" value="Genomic_DNA"/>
</dbReference>
<comment type="caution">
    <text evidence="7">The sequence shown here is derived from an EMBL/GenBank/DDBJ whole genome shotgun (WGS) entry which is preliminary data.</text>
</comment>
<dbReference type="InterPro" id="IPR010652">
    <property type="entry name" value="DUF1232"/>
</dbReference>
<sequence>MKFPIEGLYNWYRSTIRNPKYRWWLIIGSLVYLFSPLDISPDFLPIIGWIDDGVILTLLVTEISQLLGERLKSADKNSADSPFNNTTTATATTSEPVDVKAVTVD</sequence>
<name>A0A2T1C737_9CYAN</name>
<organism evidence="7 8">
    <name type="scientific">Merismopedia glauca CCAP 1448/3</name>
    <dbReference type="NCBI Taxonomy" id="1296344"/>
    <lineage>
        <taxon>Bacteria</taxon>
        <taxon>Bacillati</taxon>
        <taxon>Cyanobacteriota</taxon>
        <taxon>Cyanophyceae</taxon>
        <taxon>Synechococcales</taxon>
        <taxon>Merismopediaceae</taxon>
        <taxon>Merismopedia</taxon>
    </lineage>
</organism>
<feature type="domain" description="DUF1232" evidence="6">
    <location>
        <begin position="22"/>
        <end position="58"/>
    </location>
</feature>
<dbReference type="OrthoDB" id="573033at2"/>
<keyword evidence="2 5" id="KW-0812">Transmembrane</keyword>
<feature type="transmembrane region" description="Helical" evidence="5">
    <location>
        <begin position="21"/>
        <end position="37"/>
    </location>
</feature>
<evidence type="ECO:0000256" key="2">
    <source>
        <dbReference type="ARBA" id="ARBA00022692"/>
    </source>
</evidence>
<accession>A0A2T1C737</accession>
<dbReference type="Pfam" id="PF06803">
    <property type="entry name" value="DUF1232"/>
    <property type="match status" value="1"/>
</dbReference>